<protein>
    <submittedName>
        <fullName evidence="1">Forkhead box protein K1</fullName>
    </submittedName>
</protein>
<gene>
    <name evidence="1" type="primary">FOXK1_3</name>
    <name evidence="1" type="ORF">P7K49_003949</name>
</gene>
<accession>A0ABQ9W5Z9</accession>
<dbReference type="EMBL" id="JASSZA010000002">
    <property type="protein sequence ID" value="KAK2117063.1"/>
    <property type="molecule type" value="Genomic_DNA"/>
</dbReference>
<keyword evidence="2" id="KW-1185">Reference proteome</keyword>
<sequence>MAVPPRPSSLVAKPVAYMPASIVTSQQPAGHAIHVVQQAPTVTMVRVVTTSASSANGYILTSQGSAGSSHEAAGAAVLDLGSEARAFTGLSLVEDDCPPLPLAAVSF</sequence>
<evidence type="ECO:0000313" key="1">
    <source>
        <dbReference type="EMBL" id="KAK2117063.1"/>
    </source>
</evidence>
<proteinExistence type="predicted"/>
<reference evidence="1 2" key="1">
    <citation type="submission" date="2023-05" db="EMBL/GenBank/DDBJ databases">
        <title>B98-5 Cell Line De Novo Hybrid Assembly: An Optical Mapping Approach.</title>
        <authorList>
            <person name="Kananen K."/>
            <person name="Auerbach J.A."/>
            <person name="Kautto E."/>
            <person name="Blachly J.S."/>
        </authorList>
    </citation>
    <scope>NUCLEOTIDE SEQUENCE [LARGE SCALE GENOMIC DNA]</scope>
    <source>
        <strain evidence="1">B95-8</strain>
        <tissue evidence="1">Cell line</tissue>
    </source>
</reference>
<name>A0ABQ9W5Z9_SAGOE</name>
<dbReference type="Proteomes" id="UP001266305">
    <property type="component" value="Unassembled WGS sequence"/>
</dbReference>
<comment type="caution">
    <text evidence="1">The sequence shown here is derived from an EMBL/GenBank/DDBJ whole genome shotgun (WGS) entry which is preliminary data.</text>
</comment>
<organism evidence="1 2">
    <name type="scientific">Saguinus oedipus</name>
    <name type="common">Cotton-top tamarin</name>
    <name type="synonym">Oedipomidas oedipus</name>
    <dbReference type="NCBI Taxonomy" id="9490"/>
    <lineage>
        <taxon>Eukaryota</taxon>
        <taxon>Metazoa</taxon>
        <taxon>Chordata</taxon>
        <taxon>Craniata</taxon>
        <taxon>Vertebrata</taxon>
        <taxon>Euteleostomi</taxon>
        <taxon>Mammalia</taxon>
        <taxon>Eutheria</taxon>
        <taxon>Euarchontoglires</taxon>
        <taxon>Primates</taxon>
        <taxon>Haplorrhini</taxon>
        <taxon>Platyrrhini</taxon>
        <taxon>Cebidae</taxon>
        <taxon>Callitrichinae</taxon>
        <taxon>Saguinus</taxon>
    </lineage>
</organism>
<evidence type="ECO:0000313" key="2">
    <source>
        <dbReference type="Proteomes" id="UP001266305"/>
    </source>
</evidence>